<keyword evidence="3" id="KW-1185">Reference proteome</keyword>
<proteinExistence type="predicted"/>
<dbReference type="EMBL" id="VEPZ02001049">
    <property type="protein sequence ID" value="KAE8697834.1"/>
    <property type="molecule type" value="Genomic_DNA"/>
</dbReference>
<sequence length="128" mass="14229">MLRGKSLINGFEESDGFRPTEKNKGLTTVGSKDSWASLTTSDKFRASLQIEVDGRWYSVEYEWLPMICFSCRKLGHRDCLPTLVQVNLSATHENNLVVEAETQTKNGEPVTGDLLAVIETTSESDFGP</sequence>
<organism evidence="2 3">
    <name type="scientific">Hibiscus syriacus</name>
    <name type="common">Rose of Sharon</name>
    <dbReference type="NCBI Taxonomy" id="106335"/>
    <lineage>
        <taxon>Eukaryota</taxon>
        <taxon>Viridiplantae</taxon>
        <taxon>Streptophyta</taxon>
        <taxon>Embryophyta</taxon>
        <taxon>Tracheophyta</taxon>
        <taxon>Spermatophyta</taxon>
        <taxon>Magnoliopsida</taxon>
        <taxon>eudicotyledons</taxon>
        <taxon>Gunneridae</taxon>
        <taxon>Pentapetalae</taxon>
        <taxon>rosids</taxon>
        <taxon>malvids</taxon>
        <taxon>Malvales</taxon>
        <taxon>Malvaceae</taxon>
        <taxon>Malvoideae</taxon>
        <taxon>Hibiscus</taxon>
    </lineage>
</organism>
<dbReference type="AlphaFoldDB" id="A0A6A3A0N6"/>
<comment type="caution">
    <text evidence="2">The sequence shown here is derived from an EMBL/GenBank/DDBJ whole genome shotgun (WGS) entry which is preliminary data.</text>
</comment>
<accession>A0A6A3A0N6</accession>
<evidence type="ECO:0000313" key="3">
    <source>
        <dbReference type="Proteomes" id="UP000436088"/>
    </source>
</evidence>
<feature type="compositionally biased region" description="Basic and acidic residues" evidence="1">
    <location>
        <begin position="15"/>
        <end position="24"/>
    </location>
</feature>
<protein>
    <submittedName>
        <fullName evidence="2">Uncharacterized protein</fullName>
    </submittedName>
</protein>
<name>A0A6A3A0N6_HIBSY</name>
<evidence type="ECO:0000313" key="2">
    <source>
        <dbReference type="EMBL" id="KAE8697834.1"/>
    </source>
</evidence>
<feature type="region of interest" description="Disordered" evidence="1">
    <location>
        <begin position="1"/>
        <end position="29"/>
    </location>
</feature>
<evidence type="ECO:0000256" key="1">
    <source>
        <dbReference type="SAM" id="MobiDB-lite"/>
    </source>
</evidence>
<reference evidence="2" key="1">
    <citation type="submission" date="2019-09" db="EMBL/GenBank/DDBJ databases">
        <title>Draft genome information of white flower Hibiscus syriacus.</title>
        <authorList>
            <person name="Kim Y.-M."/>
        </authorList>
    </citation>
    <scope>NUCLEOTIDE SEQUENCE [LARGE SCALE GENOMIC DNA]</scope>
    <source>
        <strain evidence="2">YM2019G1</strain>
    </source>
</reference>
<dbReference type="Proteomes" id="UP000436088">
    <property type="component" value="Unassembled WGS sequence"/>
</dbReference>
<gene>
    <name evidence="2" type="ORF">F3Y22_tig00110610pilonHSYRG00643</name>
</gene>